<reference evidence="9 10" key="1">
    <citation type="submission" date="2018-04" db="EMBL/GenBank/DDBJ databases">
        <title>The genome of golden apple snail Pomacea canaliculata provides insight into stress tolerance and invasive adaptation.</title>
        <authorList>
            <person name="Liu C."/>
            <person name="Liu B."/>
            <person name="Ren Y."/>
            <person name="Zhang Y."/>
            <person name="Wang H."/>
            <person name="Li S."/>
            <person name="Jiang F."/>
            <person name="Yin L."/>
            <person name="Zhang G."/>
            <person name="Qian W."/>
            <person name="Fan W."/>
        </authorList>
    </citation>
    <scope>NUCLEOTIDE SEQUENCE [LARGE SCALE GENOMIC DNA]</scope>
    <source>
        <strain evidence="9">SZHN2017</strain>
        <tissue evidence="9">Muscle</tissue>
    </source>
</reference>
<dbReference type="GO" id="GO:0016192">
    <property type="term" value="P:vesicle-mediated transport"/>
    <property type="evidence" value="ECO:0007669"/>
    <property type="project" value="UniProtKB-ARBA"/>
</dbReference>
<dbReference type="STRING" id="400727.A0A2T7P702"/>
<feature type="disulfide bond" evidence="8">
    <location>
        <begin position="227"/>
        <end position="245"/>
    </location>
</feature>
<keyword evidence="6" id="KW-0472">Membrane</keyword>
<dbReference type="InterPro" id="IPR002172">
    <property type="entry name" value="LDrepeatLR_classA_rpt"/>
</dbReference>
<keyword evidence="5" id="KW-1133">Transmembrane helix</keyword>
<dbReference type="InterPro" id="IPR050685">
    <property type="entry name" value="LDLR"/>
</dbReference>
<evidence type="ECO:0000256" key="6">
    <source>
        <dbReference type="ARBA" id="ARBA00023136"/>
    </source>
</evidence>
<dbReference type="PROSITE" id="PS50068">
    <property type="entry name" value="LDLRA_2"/>
    <property type="match status" value="2"/>
</dbReference>
<evidence type="ECO:0008006" key="11">
    <source>
        <dbReference type="Google" id="ProtNLM"/>
    </source>
</evidence>
<dbReference type="PRINTS" id="PR00261">
    <property type="entry name" value="LDLRECEPTOR"/>
</dbReference>
<dbReference type="GO" id="GO:0005886">
    <property type="term" value="C:plasma membrane"/>
    <property type="evidence" value="ECO:0007669"/>
    <property type="project" value="TreeGrafter"/>
</dbReference>
<evidence type="ECO:0000256" key="2">
    <source>
        <dbReference type="ARBA" id="ARBA00004308"/>
    </source>
</evidence>
<feature type="disulfide bond" evidence="8">
    <location>
        <begin position="202"/>
        <end position="217"/>
    </location>
</feature>
<dbReference type="OrthoDB" id="10035376at2759"/>
<gene>
    <name evidence="9" type="ORF">C0Q70_11770</name>
</gene>
<keyword evidence="3" id="KW-0812">Transmembrane</keyword>
<comment type="subcellular location">
    <subcellularLocation>
        <location evidence="2">Endomembrane system</location>
    </subcellularLocation>
    <subcellularLocation>
        <location evidence="1">Membrane</location>
        <topology evidence="1">Single-pass membrane protein</topology>
    </subcellularLocation>
</comment>
<dbReference type="InterPro" id="IPR023415">
    <property type="entry name" value="LDLR_class-A_CS"/>
</dbReference>
<keyword evidence="10" id="KW-1185">Reference proteome</keyword>
<sequence length="310" mass="34545">MQQGLPEVVTARPTVSHSENATGVEELPKILSFGRRAVNLYIGLYTTVPGLDLMYSGVLQWVDETMAYYVQLEELDSRSGLSPMCMFIDAENTLVLSFVKCDVTNPSKFMCEFPKTNNVSAIPQTSPTYPVIIANNTPDSVQSVSFVKCSHRHVAIDFLSCAKDSNCDVKRDISMCELPGKGSFPMFKCDDNVQTIPYTLVCDYRPDCVDNSDENFCVIPECTKFLCRNQQCISFEQRCDGIQDCRDSSDESCGIGVERFISTIASPAVVHLAEGARQVKGMDAMVTKELVLKQMKVWIEEKILTVDETQ</sequence>
<evidence type="ECO:0000256" key="3">
    <source>
        <dbReference type="ARBA" id="ARBA00022692"/>
    </source>
</evidence>
<evidence type="ECO:0000313" key="10">
    <source>
        <dbReference type="Proteomes" id="UP000245119"/>
    </source>
</evidence>
<dbReference type="AlphaFoldDB" id="A0A2T7P702"/>
<comment type="caution">
    <text evidence="8">Lacks conserved residue(s) required for the propagation of feature annotation.</text>
</comment>
<dbReference type="Proteomes" id="UP000245119">
    <property type="component" value="Linkage Group LG6"/>
</dbReference>
<organism evidence="9 10">
    <name type="scientific">Pomacea canaliculata</name>
    <name type="common">Golden apple snail</name>
    <dbReference type="NCBI Taxonomy" id="400727"/>
    <lineage>
        <taxon>Eukaryota</taxon>
        <taxon>Metazoa</taxon>
        <taxon>Spiralia</taxon>
        <taxon>Lophotrochozoa</taxon>
        <taxon>Mollusca</taxon>
        <taxon>Gastropoda</taxon>
        <taxon>Caenogastropoda</taxon>
        <taxon>Architaenioglossa</taxon>
        <taxon>Ampullarioidea</taxon>
        <taxon>Ampullariidae</taxon>
        <taxon>Pomacea</taxon>
    </lineage>
</organism>
<name>A0A2T7P702_POMCA</name>
<evidence type="ECO:0000256" key="4">
    <source>
        <dbReference type="ARBA" id="ARBA00022737"/>
    </source>
</evidence>
<dbReference type="Pfam" id="PF00057">
    <property type="entry name" value="Ldl_recept_a"/>
    <property type="match status" value="2"/>
</dbReference>
<proteinExistence type="predicted"/>
<dbReference type="InterPro" id="IPR036055">
    <property type="entry name" value="LDL_receptor-like_sf"/>
</dbReference>
<evidence type="ECO:0000313" key="9">
    <source>
        <dbReference type="EMBL" id="PVD29173.1"/>
    </source>
</evidence>
<dbReference type="SMART" id="SM00192">
    <property type="entry name" value="LDLa"/>
    <property type="match status" value="2"/>
</dbReference>
<dbReference type="PANTHER" id="PTHR24270">
    <property type="entry name" value="LOW-DENSITY LIPOPROTEIN RECEPTOR-RELATED"/>
    <property type="match status" value="1"/>
</dbReference>
<evidence type="ECO:0000256" key="7">
    <source>
        <dbReference type="ARBA" id="ARBA00023157"/>
    </source>
</evidence>
<comment type="caution">
    <text evidence="9">The sequence shown here is derived from an EMBL/GenBank/DDBJ whole genome shotgun (WGS) entry which is preliminary data.</text>
</comment>
<dbReference type="EMBL" id="PZQS01000006">
    <property type="protein sequence ID" value="PVD29173.1"/>
    <property type="molecule type" value="Genomic_DNA"/>
</dbReference>
<dbReference type="GO" id="GO:0012505">
    <property type="term" value="C:endomembrane system"/>
    <property type="evidence" value="ECO:0007669"/>
    <property type="project" value="UniProtKB-SubCell"/>
</dbReference>
<protein>
    <recommendedName>
        <fullName evidence="11">C-type lectin domain-containing protein</fullName>
    </recommendedName>
</protein>
<evidence type="ECO:0000256" key="1">
    <source>
        <dbReference type="ARBA" id="ARBA00004167"/>
    </source>
</evidence>
<dbReference type="CDD" id="cd00112">
    <property type="entry name" value="LDLa"/>
    <property type="match status" value="2"/>
</dbReference>
<dbReference type="SUPFAM" id="SSF57424">
    <property type="entry name" value="LDL receptor-like module"/>
    <property type="match status" value="2"/>
</dbReference>
<dbReference type="PROSITE" id="PS01209">
    <property type="entry name" value="LDLRA_1"/>
    <property type="match status" value="1"/>
</dbReference>
<dbReference type="Gene3D" id="4.10.400.10">
    <property type="entry name" value="Low-density Lipoprotein Receptor"/>
    <property type="match status" value="2"/>
</dbReference>
<evidence type="ECO:0000256" key="5">
    <source>
        <dbReference type="ARBA" id="ARBA00022989"/>
    </source>
</evidence>
<evidence type="ECO:0000256" key="8">
    <source>
        <dbReference type="PROSITE-ProRule" id="PRU00124"/>
    </source>
</evidence>
<keyword evidence="4" id="KW-0677">Repeat</keyword>
<accession>A0A2T7P702</accession>
<keyword evidence="7 8" id="KW-1015">Disulfide bond</keyword>